<reference evidence="4 5" key="1">
    <citation type="submission" date="2019-03" db="EMBL/GenBank/DDBJ databases">
        <title>Genomic Encyclopedia of Type Strains, Phase IV (KMG-IV): sequencing the most valuable type-strain genomes for metagenomic binning, comparative biology and taxonomic classification.</title>
        <authorList>
            <person name="Goeker M."/>
        </authorList>
    </citation>
    <scope>NUCLEOTIDE SEQUENCE [LARGE SCALE GENOMIC DNA]</scope>
    <source>
        <strain evidence="4 5">DSM 100556</strain>
    </source>
</reference>
<dbReference type="Pfam" id="PF00015">
    <property type="entry name" value="MCPsignal"/>
    <property type="match status" value="1"/>
</dbReference>
<feature type="domain" description="Methyl-accepting transducer" evidence="3">
    <location>
        <begin position="66"/>
        <end position="323"/>
    </location>
</feature>
<evidence type="ECO:0000259" key="3">
    <source>
        <dbReference type="PROSITE" id="PS50111"/>
    </source>
</evidence>
<dbReference type="CDD" id="cd01536">
    <property type="entry name" value="PBP1_ABC_sugar_binding-like"/>
    <property type="match status" value="1"/>
</dbReference>
<dbReference type="SUPFAM" id="SSF53822">
    <property type="entry name" value="Periplasmic binding protein-like I"/>
    <property type="match status" value="1"/>
</dbReference>
<dbReference type="InterPro" id="IPR028082">
    <property type="entry name" value="Peripla_BP_I"/>
</dbReference>
<dbReference type="PANTHER" id="PTHR32089">
    <property type="entry name" value="METHYL-ACCEPTING CHEMOTAXIS PROTEIN MCPB"/>
    <property type="match status" value="1"/>
</dbReference>
<dbReference type="InterPro" id="IPR025997">
    <property type="entry name" value="SBP_2_dom"/>
</dbReference>
<dbReference type="Proteomes" id="UP000295718">
    <property type="component" value="Unassembled WGS sequence"/>
</dbReference>
<keyword evidence="1 2" id="KW-0807">Transducer</keyword>
<evidence type="ECO:0000256" key="1">
    <source>
        <dbReference type="ARBA" id="ARBA00023224"/>
    </source>
</evidence>
<dbReference type="RefSeq" id="WP_031390322.1">
    <property type="nucleotide sequence ID" value="NZ_JPNB01000001.1"/>
</dbReference>
<gene>
    <name evidence="4" type="ORF">EDD76_111121</name>
</gene>
<dbReference type="InterPro" id="IPR004089">
    <property type="entry name" value="MCPsignal_dom"/>
</dbReference>
<comment type="caution">
    <text evidence="4">The sequence shown here is derived from an EMBL/GenBank/DDBJ whole genome shotgun (WGS) entry which is preliminary data.</text>
</comment>
<dbReference type="SMART" id="SM00283">
    <property type="entry name" value="MA"/>
    <property type="match status" value="1"/>
</dbReference>
<dbReference type="EMBL" id="SLUO01000011">
    <property type="protein sequence ID" value="TCL56627.1"/>
    <property type="molecule type" value="Genomic_DNA"/>
</dbReference>
<dbReference type="GO" id="GO:0007165">
    <property type="term" value="P:signal transduction"/>
    <property type="evidence" value="ECO:0007669"/>
    <property type="project" value="UniProtKB-KW"/>
</dbReference>
<evidence type="ECO:0000256" key="2">
    <source>
        <dbReference type="PROSITE-ProRule" id="PRU00284"/>
    </source>
</evidence>
<dbReference type="Gene3D" id="3.40.50.2300">
    <property type="match status" value="2"/>
</dbReference>
<organism evidence="4 5">
    <name type="scientific">Kineothrix alysoides</name>
    <dbReference type="NCBI Taxonomy" id="1469948"/>
    <lineage>
        <taxon>Bacteria</taxon>
        <taxon>Bacillati</taxon>
        <taxon>Bacillota</taxon>
        <taxon>Clostridia</taxon>
        <taxon>Lachnospirales</taxon>
        <taxon>Lachnospiraceae</taxon>
        <taxon>Kineothrix</taxon>
    </lineage>
</organism>
<dbReference type="STRING" id="1469948.GCA_000732725_01608"/>
<dbReference type="PANTHER" id="PTHR32089:SF112">
    <property type="entry name" value="LYSOZYME-LIKE PROTEIN-RELATED"/>
    <property type="match status" value="1"/>
</dbReference>
<sequence length="641" mass="71521">MKRIKRGYSSKELMDKLYRWDFTEEEKLQEGEEFHKQLWKQYKDFFYRFCGDFDTVKIISEQFEGIIEGMLESSDSIGFAAQYISDGSKRQREEINSCENIAEILADKINMMGDKSKDLIDSAKEMGEISDSGKVAVENLTLSQNSNQTVNNTIITEIYQLLEMTKSITGITEQLNEIADQTNLLSLNASIEAARAGEAGKGFAVVADEIRKLSDESHRASGTISQNITEIMTQLNQLKSAVDSSRDTFEQQEKAVTEVIEAFSRIDSHVEGFVSDQEIFYREVTGLGEQKESLLDSFRNILAVNQESVASTEEVASLTMSQSSTVKTMEKMAGKLNEGVGILSSDLSKIQIKKEERRQQKIAMIFDIDCDFWEPTAREARKTAKALHYELEIFAPKSRNQGAEEMLKALQSFVERKFDAIVISPIDSPQIRNLLKSATQNGTKIIFINSALEGVDYEALIETNGYELGKNASKAAKQFLSSSGEAVVGLWSDIKIQSIENRAQGFVDALTKEGVIVHKIDIPSNPTQKDVEAVMTRVRKDYPNVEVVYATDVLWGVAYGSFAGHQGTGIKIVTVDFTADIAAQIKRGGIDVAIAQRAFSWGSMALDFLADVFQGKSVARYTDTGTFEVNRSNLALYEKRM</sequence>
<dbReference type="AlphaFoldDB" id="A0A4R1QT01"/>
<evidence type="ECO:0000313" key="4">
    <source>
        <dbReference type="EMBL" id="TCL56627.1"/>
    </source>
</evidence>
<accession>A0A4R1QT01</accession>
<dbReference type="GO" id="GO:0016020">
    <property type="term" value="C:membrane"/>
    <property type="evidence" value="ECO:0007669"/>
    <property type="project" value="InterPro"/>
</dbReference>
<name>A0A4R1QT01_9FIRM</name>
<keyword evidence="5" id="KW-1185">Reference proteome</keyword>
<dbReference type="Pfam" id="PF13407">
    <property type="entry name" value="Peripla_BP_4"/>
    <property type="match status" value="1"/>
</dbReference>
<dbReference type="SUPFAM" id="SSF58104">
    <property type="entry name" value="Methyl-accepting chemotaxis protein (MCP) signaling domain"/>
    <property type="match status" value="1"/>
</dbReference>
<proteinExistence type="predicted"/>
<protein>
    <submittedName>
        <fullName evidence="4">Substrate-binding family protein</fullName>
    </submittedName>
</protein>
<evidence type="ECO:0000313" key="5">
    <source>
        <dbReference type="Proteomes" id="UP000295718"/>
    </source>
</evidence>
<dbReference type="Gene3D" id="1.10.287.950">
    <property type="entry name" value="Methyl-accepting chemotaxis protein"/>
    <property type="match status" value="1"/>
</dbReference>
<dbReference type="PROSITE" id="PS50111">
    <property type="entry name" value="CHEMOTAXIS_TRANSDUC_2"/>
    <property type="match status" value="1"/>
</dbReference>